<proteinExistence type="predicted"/>
<dbReference type="EMBL" id="VSSQ01054040">
    <property type="protein sequence ID" value="MPN08025.1"/>
    <property type="molecule type" value="Genomic_DNA"/>
</dbReference>
<comment type="caution">
    <text evidence="1">The sequence shown here is derived from an EMBL/GenBank/DDBJ whole genome shotgun (WGS) entry which is preliminary data.</text>
</comment>
<evidence type="ECO:0000313" key="1">
    <source>
        <dbReference type="EMBL" id="MPN08025.1"/>
    </source>
</evidence>
<organism evidence="1">
    <name type="scientific">bioreactor metagenome</name>
    <dbReference type="NCBI Taxonomy" id="1076179"/>
    <lineage>
        <taxon>unclassified sequences</taxon>
        <taxon>metagenomes</taxon>
        <taxon>ecological metagenomes</taxon>
    </lineage>
</organism>
<accession>A0A645F148</accession>
<name>A0A645F148_9ZZZZ</name>
<protein>
    <submittedName>
        <fullName evidence="1">Uncharacterized protein</fullName>
    </submittedName>
</protein>
<reference evidence="1" key="1">
    <citation type="submission" date="2019-08" db="EMBL/GenBank/DDBJ databases">
        <authorList>
            <person name="Kucharzyk K."/>
            <person name="Murdoch R.W."/>
            <person name="Higgins S."/>
            <person name="Loffler F."/>
        </authorList>
    </citation>
    <scope>NUCLEOTIDE SEQUENCE</scope>
</reference>
<sequence length="57" mass="6143">MGGTSTKGTRTEQVIFPFTVGNVVTRRMSKVVPCSMVVPYACSLKNPVITDVLALLE</sequence>
<gene>
    <name evidence="1" type="ORF">SDC9_155301</name>
</gene>
<dbReference type="AlphaFoldDB" id="A0A645F148"/>